<evidence type="ECO:0000313" key="1">
    <source>
        <dbReference type="EMBL" id="KAA8575604.1"/>
    </source>
</evidence>
<accession>A0A5M9K1C9</accession>
<organism evidence="1 2">
    <name type="scientific">Monilinia fructicola</name>
    <name type="common">Brown rot fungus</name>
    <name type="synonym">Ciboria fructicola</name>
    <dbReference type="NCBI Taxonomy" id="38448"/>
    <lineage>
        <taxon>Eukaryota</taxon>
        <taxon>Fungi</taxon>
        <taxon>Dikarya</taxon>
        <taxon>Ascomycota</taxon>
        <taxon>Pezizomycotina</taxon>
        <taxon>Leotiomycetes</taxon>
        <taxon>Helotiales</taxon>
        <taxon>Sclerotiniaceae</taxon>
        <taxon>Monilinia</taxon>
    </lineage>
</organism>
<dbReference type="AlphaFoldDB" id="A0A5M9K1C9"/>
<name>A0A5M9K1C9_MONFR</name>
<protein>
    <submittedName>
        <fullName evidence="1">Uncharacterized protein</fullName>
    </submittedName>
</protein>
<evidence type="ECO:0000313" key="2">
    <source>
        <dbReference type="Proteomes" id="UP000322873"/>
    </source>
</evidence>
<proteinExistence type="predicted"/>
<keyword evidence="2" id="KW-1185">Reference proteome</keyword>
<sequence>MPKERSLVYATVRKRNRGIPNQICNYNNRIKKLLTAAIAMASTNLRAPIRWQEKNSIIHYTDFILYIPRKGNIRKSKTNNNKSLFPNSRARFGTSHLIFPIIPVKFRDRRLFVHGLEDRASEIQWALGR</sequence>
<dbReference type="Proteomes" id="UP000322873">
    <property type="component" value="Unassembled WGS sequence"/>
</dbReference>
<dbReference type="EMBL" id="VICG01000002">
    <property type="protein sequence ID" value="KAA8575604.1"/>
    <property type="molecule type" value="Genomic_DNA"/>
</dbReference>
<reference evidence="1 2" key="1">
    <citation type="submission" date="2019-06" db="EMBL/GenBank/DDBJ databases">
        <title>Genome Sequence of the Brown Rot Fungal Pathogen Monilinia fructicola.</title>
        <authorList>
            <person name="De Miccolis Angelini R.M."/>
            <person name="Landi L."/>
            <person name="Abate D."/>
            <person name="Pollastro S."/>
            <person name="Romanazzi G."/>
            <person name="Faretra F."/>
        </authorList>
    </citation>
    <scope>NUCLEOTIDE SEQUENCE [LARGE SCALE GENOMIC DNA]</scope>
    <source>
        <strain evidence="1 2">Mfrc123</strain>
    </source>
</reference>
<gene>
    <name evidence="1" type="ORF">EYC84_004735</name>
</gene>
<comment type="caution">
    <text evidence="1">The sequence shown here is derived from an EMBL/GenBank/DDBJ whole genome shotgun (WGS) entry which is preliminary data.</text>
</comment>